<comment type="caution">
    <text evidence="1">The sequence shown here is derived from an EMBL/GenBank/DDBJ whole genome shotgun (WGS) entry which is preliminary data.</text>
</comment>
<reference evidence="1" key="1">
    <citation type="submission" date="2022-07" db="EMBL/GenBank/DDBJ databases">
        <title>Genome Sequence of Lecanicillium saksenae.</title>
        <authorList>
            <person name="Buettner E."/>
        </authorList>
    </citation>
    <scope>NUCLEOTIDE SEQUENCE</scope>
    <source>
        <strain evidence="1">VT-O1</strain>
    </source>
</reference>
<evidence type="ECO:0000313" key="2">
    <source>
        <dbReference type="Proteomes" id="UP001148737"/>
    </source>
</evidence>
<dbReference type="Proteomes" id="UP001148737">
    <property type="component" value="Unassembled WGS sequence"/>
</dbReference>
<proteinExistence type="predicted"/>
<name>A0ACC1QY66_9HYPO</name>
<organism evidence="1 2">
    <name type="scientific">Lecanicillium saksenae</name>
    <dbReference type="NCBI Taxonomy" id="468837"/>
    <lineage>
        <taxon>Eukaryota</taxon>
        <taxon>Fungi</taxon>
        <taxon>Dikarya</taxon>
        <taxon>Ascomycota</taxon>
        <taxon>Pezizomycotina</taxon>
        <taxon>Sordariomycetes</taxon>
        <taxon>Hypocreomycetidae</taxon>
        <taxon>Hypocreales</taxon>
        <taxon>Cordycipitaceae</taxon>
        <taxon>Lecanicillium</taxon>
    </lineage>
</organism>
<keyword evidence="2" id="KW-1185">Reference proteome</keyword>
<accession>A0ACC1QY66</accession>
<evidence type="ECO:0000313" key="1">
    <source>
        <dbReference type="EMBL" id="KAJ3495431.1"/>
    </source>
</evidence>
<gene>
    <name evidence="1" type="ORF">NLG97_g3402</name>
</gene>
<dbReference type="EMBL" id="JANAKD010000281">
    <property type="protein sequence ID" value="KAJ3495431.1"/>
    <property type="molecule type" value="Genomic_DNA"/>
</dbReference>
<sequence length="483" mass="54646">MTPLTPGLVPLKYHESLLALRSLDYIPDMVLVDSHGNPHRADLSLWHYVPDVYMDLLICVAWTHQLVRCHSTHHITFHNCLNQAKTSVTVKRSHLPSIPDPTVRKIYKRMHSSIKMLNELLDDVEMRFSDIVLSIIITLMRVEVQQSAFGSWPAHLLAARIIVKRRGGFAQVLNGDQGYLGRSYITGDVMSSVFSPRSMLERDATISQLEYIPLLESFYQDGRETDFPCPNQIVEALIQINNARLLTRNQDNSTSECHSRSQILELIASFDPKLWAHEQLHKLQYSSTTHSSTETLLLDLALGGEVVPIGSVLMRDELHLSCTEIARAFQLATMLYCLRTLYIDQSDSSATAFAPHLKPQTPYEPGTSASCIHQITLHNLLQSLRSLWVTDASSRAFMGKLTLWPLWTAGLELDLYYGFTAFTDEREFITTSLQKLCTILGGFAPLDALSALNLIWENTGTNNTLGTWDEKVMMPEMRGMFFF</sequence>
<protein>
    <submittedName>
        <fullName evidence="1">Uncharacterized protein</fullName>
    </submittedName>
</protein>